<evidence type="ECO:0000313" key="5">
    <source>
        <dbReference type="Proteomes" id="UP000004386"/>
    </source>
</evidence>
<feature type="signal peptide" evidence="2">
    <location>
        <begin position="1"/>
        <end position="29"/>
    </location>
</feature>
<accession>C4WPG6</accession>
<evidence type="ECO:0000256" key="1">
    <source>
        <dbReference type="ARBA" id="ARBA00022729"/>
    </source>
</evidence>
<dbReference type="PANTHER" id="PTHR35936">
    <property type="entry name" value="MEMBRANE-BOUND LYTIC MUREIN TRANSGLYCOSYLASE F"/>
    <property type="match status" value="1"/>
</dbReference>
<dbReference type="Proteomes" id="UP000004386">
    <property type="component" value="Unassembled WGS sequence"/>
</dbReference>
<dbReference type="GO" id="GO:0033294">
    <property type="term" value="F:ectoine binding"/>
    <property type="evidence" value="ECO:0007669"/>
    <property type="project" value="InterPro"/>
</dbReference>
<dbReference type="Gene3D" id="3.40.190.10">
    <property type="entry name" value="Periplasmic binding protein-like II"/>
    <property type="match status" value="2"/>
</dbReference>
<keyword evidence="1 2" id="KW-0732">Signal</keyword>
<feature type="chain" id="PRO_5002945561" evidence="2">
    <location>
        <begin position="30"/>
        <end position="290"/>
    </location>
</feature>
<protein>
    <submittedName>
        <fullName evidence="4">Ectoine/hydroxyectoine ABC transporter solute-binding protein</fullName>
    </submittedName>
</protein>
<dbReference type="Pfam" id="PF00497">
    <property type="entry name" value="SBP_bac_3"/>
    <property type="match status" value="1"/>
</dbReference>
<dbReference type="GO" id="GO:0051470">
    <property type="term" value="P:ectoine transmembrane transport"/>
    <property type="evidence" value="ECO:0007669"/>
    <property type="project" value="InterPro"/>
</dbReference>
<dbReference type="PANTHER" id="PTHR35936:SF17">
    <property type="entry name" value="ARGININE-BINDING EXTRACELLULAR PROTEIN ARTP"/>
    <property type="match status" value="1"/>
</dbReference>
<dbReference type="InterPro" id="IPR001638">
    <property type="entry name" value="Solute-binding_3/MltF_N"/>
</dbReference>
<evidence type="ECO:0000259" key="3">
    <source>
        <dbReference type="SMART" id="SM00062"/>
    </source>
</evidence>
<name>C4WPG6_9HYPH</name>
<sequence length="290" mass="31352">MNTMRMKHLTISALFSAVAVLSLTLPSQAVTIEDLKGAGFVRGATANEVPYGYMDESGAAKGIGPDVAAAIFKKLGIEEIDWTVTPFGSLIPGLKAKRFEFVAAEQNVLPDRCKQVQFTVANSSYGEGLLVPKGNPKNIHSYEDIKKDPSLKVAIVSGADQIDFLHGMGIDESQIVMIQGNADAPSTVQTGRADAYAATELTVAKLVDNSPELEQAHPFTDPVVNGKSARSFGAFSFRPEDKEFYEAFNKALIEFKKTDDYKKILMTYGLSEESVEAARTVDTANLCNAK</sequence>
<dbReference type="SUPFAM" id="SSF53850">
    <property type="entry name" value="Periplasmic binding protein-like II"/>
    <property type="match status" value="1"/>
</dbReference>
<organism evidence="4 5">
    <name type="scientific">Brucella intermedia LMG 3301</name>
    <dbReference type="NCBI Taxonomy" id="641118"/>
    <lineage>
        <taxon>Bacteria</taxon>
        <taxon>Pseudomonadati</taxon>
        <taxon>Pseudomonadota</taxon>
        <taxon>Alphaproteobacteria</taxon>
        <taxon>Hyphomicrobiales</taxon>
        <taxon>Brucellaceae</taxon>
        <taxon>Brucella/Ochrobactrum group</taxon>
        <taxon>Brucella</taxon>
    </lineage>
</organism>
<proteinExistence type="predicted"/>
<feature type="domain" description="Solute-binding protein family 3/N-terminal" evidence="3">
    <location>
        <begin position="40"/>
        <end position="272"/>
    </location>
</feature>
<dbReference type="AlphaFoldDB" id="C4WPG6"/>
<comment type="caution">
    <text evidence="4">The sequence shown here is derived from an EMBL/GenBank/DDBJ whole genome shotgun (WGS) entry which is preliminary data.</text>
</comment>
<reference evidence="4 5" key="1">
    <citation type="submission" date="2009-05" db="EMBL/GenBank/DDBJ databases">
        <authorList>
            <person name="Setubal J.C."/>
            <person name="Boyle S."/>
            <person name="Crasta O.R."/>
            <person name="Gillespie J.J."/>
            <person name="Kenyon R.W."/>
            <person name="Lu J."/>
            <person name="Mane S."/>
            <person name="Nagrani S."/>
            <person name="Shallom J.M."/>
            <person name="Shallom S."/>
            <person name="Shukla M."/>
            <person name="Snyder E.E."/>
            <person name="Sobral B.W."/>
            <person name="Wattam A.R."/>
            <person name="Will R."/>
            <person name="Williams K."/>
            <person name="Yoo H."/>
            <person name="Munk C."/>
            <person name="Tapia R."/>
            <person name="Green L."/>
            <person name="Rogers Y."/>
            <person name="Detter J.C."/>
            <person name="Bruce D."/>
            <person name="Brettin T.S."/>
            <person name="Tsolis R."/>
        </authorList>
    </citation>
    <scope>NUCLEOTIDE SEQUENCE [LARGE SCALE GENOMIC DNA]</scope>
    <source>
        <strain evidence="4 5">LMG 3301</strain>
    </source>
</reference>
<dbReference type="InterPro" id="IPR014337">
    <property type="entry name" value="Ectoine_EhuB"/>
</dbReference>
<dbReference type="HOGENOM" id="CLU_019602_2_0_5"/>
<dbReference type="EMBL" id="ACQA01000002">
    <property type="protein sequence ID" value="EEQ93398.1"/>
    <property type="molecule type" value="Genomic_DNA"/>
</dbReference>
<evidence type="ECO:0000313" key="4">
    <source>
        <dbReference type="EMBL" id="EEQ93398.1"/>
    </source>
</evidence>
<dbReference type="NCBIfam" id="TIGR02995">
    <property type="entry name" value="ectoine_ehuB"/>
    <property type="match status" value="1"/>
</dbReference>
<dbReference type="SMART" id="SM00062">
    <property type="entry name" value="PBPb"/>
    <property type="match status" value="1"/>
</dbReference>
<gene>
    <name evidence="4" type="primary">ehuB</name>
    <name evidence="4" type="ORF">OINT_2000549</name>
</gene>
<evidence type="ECO:0000256" key="2">
    <source>
        <dbReference type="SAM" id="SignalP"/>
    </source>
</evidence>